<keyword evidence="4" id="KW-1185">Reference proteome</keyword>
<dbReference type="AlphaFoldDB" id="A0A4Y7T9Q7"/>
<gene>
    <name evidence="3" type="ORF">FA13DRAFT_1663947</name>
</gene>
<sequence length="344" mass="38945">MPGYLEGQLWIKSVPSAYSLDQVTQYLKAIGLVPGAGADVDLNEGRFPRDLGTLTEVIKHHLMAFPFENTAMHYTSARKMDNHPQALFQRFIVERKGSFCFGQNTVLLEILRGLGFRAYAGSARVNMAWQTPERDPVYTFQSHMLLFVQPFNNSNETYVVDVGFGGNGLVRPVPLVAGEQSTVMGVGETEFHHLVKEPFRYSSLVSQHSSSHRGQEIWHLEVMHVGEGGSRSPWKRMYSFSEHEFFPADCEASSGWVTKFLPLFTDNVLAIRYLSEEGNLDGEMYRVTLFGNEVKVRRKNGETKVLAVVKTELHRVKVLREIFGIMIEDKDAEHIRGTPAQMKE</sequence>
<evidence type="ECO:0000313" key="3">
    <source>
        <dbReference type="EMBL" id="TEB30751.1"/>
    </source>
</evidence>
<dbReference type="EMBL" id="QPFP01000021">
    <property type="protein sequence ID" value="TEB30751.1"/>
    <property type="molecule type" value="Genomic_DNA"/>
</dbReference>
<dbReference type="PRINTS" id="PR01543">
    <property type="entry name" value="ANATRNSFRASE"/>
</dbReference>
<reference evidence="3 4" key="1">
    <citation type="journal article" date="2019" name="Nat. Ecol. Evol.">
        <title>Megaphylogeny resolves global patterns of mushroom evolution.</title>
        <authorList>
            <person name="Varga T."/>
            <person name="Krizsan K."/>
            <person name="Foldi C."/>
            <person name="Dima B."/>
            <person name="Sanchez-Garcia M."/>
            <person name="Sanchez-Ramirez S."/>
            <person name="Szollosi G.J."/>
            <person name="Szarkandi J.G."/>
            <person name="Papp V."/>
            <person name="Albert L."/>
            <person name="Andreopoulos W."/>
            <person name="Angelini C."/>
            <person name="Antonin V."/>
            <person name="Barry K.W."/>
            <person name="Bougher N.L."/>
            <person name="Buchanan P."/>
            <person name="Buyck B."/>
            <person name="Bense V."/>
            <person name="Catcheside P."/>
            <person name="Chovatia M."/>
            <person name="Cooper J."/>
            <person name="Damon W."/>
            <person name="Desjardin D."/>
            <person name="Finy P."/>
            <person name="Geml J."/>
            <person name="Haridas S."/>
            <person name="Hughes K."/>
            <person name="Justo A."/>
            <person name="Karasinski D."/>
            <person name="Kautmanova I."/>
            <person name="Kiss B."/>
            <person name="Kocsube S."/>
            <person name="Kotiranta H."/>
            <person name="LaButti K.M."/>
            <person name="Lechner B.E."/>
            <person name="Liimatainen K."/>
            <person name="Lipzen A."/>
            <person name="Lukacs Z."/>
            <person name="Mihaltcheva S."/>
            <person name="Morgado L.N."/>
            <person name="Niskanen T."/>
            <person name="Noordeloos M.E."/>
            <person name="Ohm R.A."/>
            <person name="Ortiz-Santana B."/>
            <person name="Ovrebo C."/>
            <person name="Racz N."/>
            <person name="Riley R."/>
            <person name="Savchenko A."/>
            <person name="Shiryaev A."/>
            <person name="Soop K."/>
            <person name="Spirin V."/>
            <person name="Szebenyi C."/>
            <person name="Tomsovsky M."/>
            <person name="Tulloss R.E."/>
            <person name="Uehling J."/>
            <person name="Grigoriev I.V."/>
            <person name="Vagvolgyi C."/>
            <person name="Papp T."/>
            <person name="Martin F.M."/>
            <person name="Miettinen O."/>
            <person name="Hibbett D.S."/>
            <person name="Nagy L.G."/>
        </authorList>
    </citation>
    <scope>NUCLEOTIDE SEQUENCE [LARGE SCALE GENOMIC DNA]</scope>
    <source>
        <strain evidence="3 4">FP101781</strain>
    </source>
</reference>
<dbReference type="Proteomes" id="UP000298030">
    <property type="component" value="Unassembled WGS sequence"/>
</dbReference>
<evidence type="ECO:0000313" key="4">
    <source>
        <dbReference type="Proteomes" id="UP000298030"/>
    </source>
</evidence>
<comment type="similarity">
    <text evidence="1 2">Belongs to the arylamine N-acetyltransferase family.</text>
</comment>
<dbReference type="InterPro" id="IPR038765">
    <property type="entry name" value="Papain-like_cys_pep_sf"/>
</dbReference>
<organism evidence="3 4">
    <name type="scientific">Coprinellus micaceus</name>
    <name type="common">Glistening ink-cap mushroom</name>
    <name type="synonym">Coprinus micaceus</name>
    <dbReference type="NCBI Taxonomy" id="71717"/>
    <lineage>
        <taxon>Eukaryota</taxon>
        <taxon>Fungi</taxon>
        <taxon>Dikarya</taxon>
        <taxon>Basidiomycota</taxon>
        <taxon>Agaricomycotina</taxon>
        <taxon>Agaricomycetes</taxon>
        <taxon>Agaricomycetidae</taxon>
        <taxon>Agaricales</taxon>
        <taxon>Agaricineae</taxon>
        <taxon>Psathyrellaceae</taxon>
        <taxon>Coprinellus</taxon>
    </lineage>
</organism>
<name>A0A4Y7T9Q7_COPMI</name>
<evidence type="ECO:0000256" key="1">
    <source>
        <dbReference type="ARBA" id="ARBA00006547"/>
    </source>
</evidence>
<dbReference type="SUPFAM" id="SSF54001">
    <property type="entry name" value="Cysteine proteinases"/>
    <property type="match status" value="1"/>
</dbReference>
<comment type="caution">
    <text evidence="3">The sequence shown here is derived from an EMBL/GenBank/DDBJ whole genome shotgun (WGS) entry which is preliminary data.</text>
</comment>
<dbReference type="Gene3D" id="3.30.2140.20">
    <property type="match status" value="1"/>
</dbReference>
<keyword evidence="2" id="KW-0808">Transferase</keyword>
<dbReference type="OrthoDB" id="10260017at2759"/>
<protein>
    <submittedName>
        <fullName evidence="3">Cysteine proteinase</fullName>
    </submittedName>
</protein>
<dbReference type="GO" id="GO:0016407">
    <property type="term" value="F:acetyltransferase activity"/>
    <property type="evidence" value="ECO:0007669"/>
    <property type="project" value="InterPro"/>
</dbReference>
<keyword evidence="2" id="KW-0012">Acyltransferase</keyword>
<dbReference type="PANTHER" id="PTHR11786:SF0">
    <property type="entry name" value="ARYLAMINE N-ACETYLTRANSFERASE 4-RELATED"/>
    <property type="match status" value="1"/>
</dbReference>
<dbReference type="InterPro" id="IPR001447">
    <property type="entry name" value="Arylamine_N-AcTrfase"/>
</dbReference>
<dbReference type="Pfam" id="PF00797">
    <property type="entry name" value="Acetyltransf_2"/>
    <property type="match status" value="1"/>
</dbReference>
<dbReference type="STRING" id="71717.A0A4Y7T9Q7"/>
<accession>A0A4Y7T9Q7</accession>
<dbReference type="InterPro" id="IPR053710">
    <property type="entry name" value="Arylamine_NAT_domain_sf"/>
</dbReference>
<dbReference type="PANTHER" id="PTHR11786">
    <property type="entry name" value="N-HYDROXYARYLAMINE O-ACETYLTRANSFERASE"/>
    <property type="match status" value="1"/>
</dbReference>
<proteinExistence type="inferred from homology"/>
<evidence type="ECO:0000256" key="2">
    <source>
        <dbReference type="RuleBase" id="RU003452"/>
    </source>
</evidence>